<evidence type="ECO:0000313" key="1">
    <source>
        <dbReference type="EMBL" id="GFC90602.1"/>
    </source>
</evidence>
<gene>
    <name evidence="1" type="ORF">Tci_862572</name>
</gene>
<dbReference type="AlphaFoldDB" id="A0A699RZR4"/>
<accession>A0A699RZR4</accession>
<feature type="non-terminal residue" evidence="1">
    <location>
        <position position="1"/>
    </location>
</feature>
<sequence>DAIRDLAAGAHFVGGPAAIPVDVRVFVALVDLAPPAIENLNVGAHDGARRFGPEPLIHVISVGRKDVGQQEEYAVVLASYVAESATHLGRIHGLHHVAAGPSSRGIGGQLVQIGDTCGTSARRHSGKQAEGACACAHAAVDTGGAAAVIPGHAVGPSKIVLPT</sequence>
<dbReference type="EMBL" id="BKCJ011127241">
    <property type="protein sequence ID" value="GFC90602.1"/>
    <property type="molecule type" value="Genomic_DNA"/>
</dbReference>
<protein>
    <submittedName>
        <fullName evidence="1">Uncharacterized protein</fullName>
    </submittedName>
</protein>
<reference evidence="1" key="1">
    <citation type="journal article" date="2019" name="Sci. Rep.">
        <title>Draft genome of Tanacetum cinerariifolium, the natural source of mosquito coil.</title>
        <authorList>
            <person name="Yamashiro T."/>
            <person name="Shiraishi A."/>
            <person name="Satake H."/>
            <person name="Nakayama K."/>
        </authorList>
    </citation>
    <scope>NUCLEOTIDE SEQUENCE</scope>
</reference>
<proteinExistence type="predicted"/>
<organism evidence="1">
    <name type="scientific">Tanacetum cinerariifolium</name>
    <name type="common">Dalmatian daisy</name>
    <name type="synonym">Chrysanthemum cinerariifolium</name>
    <dbReference type="NCBI Taxonomy" id="118510"/>
    <lineage>
        <taxon>Eukaryota</taxon>
        <taxon>Viridiplantae</taxon>
        <taxon>Streptophyta</taxon>
        <taxon>Embryophyta</taxon>
        <taxon>Tracheophyta</taxon>
        <taxon>Spermatophyta</taxon>
        <taxon>Magnoliopsida</taxon>
        <taxon>eudicotyledons</taxon>
        <taxon>Gunneridae</taxon>
        <taxon>Pentapetalae</taxon>
        <taxon>asterids</taxon>
        <taxon>campanulids</taxon>
        <taxon>Asterales</taxon>
        <taxon>Asteraceae</taxon>
        <taxon>Asteroideae</taxon>
        <taxon>Anthemideae</taxon>
        <taxon>Anthemidinae</taxon>
        <taxon>Tanacetum</taxon>
    </lineage>
</organism>
<name>A0A699RZR4_TANCI</name>
<comment type="caution">
    <text evidence="1">The sequence shown here is derived from an EMBL/GenBank/DDBJ whole genome shotgun (WGS) entry which is preliminary data.</text>
</comment>